<evidence type="ECO:0000259" key="5">
    <source>
        <dbReference type="PROSITE" id="PS01124"/>
    </source>
</evidence>
<feature type="region of interest" description="Disordered" evidence="4">
    <location>
        <begin position="284"/>
        <end position="313"/>
    </location>
</feature>
<feature type="compositionally biased region" description="Pro residues" evidence="4">
    <location>
        <begin position="301"/>
        <end position="313"/>
    </location>
</feature>
<gene>
    <name evidence="6" type="ORF">M529_23255</name>
</gene>
<dbReference type="GO" id="GO:0003700">
    <property type="term" value="F:DNA-binding transcription factor activity"/>
    <property type="evidence" value="ECO:0007669"/>
    <property type="project" value="InterPro"/>
</dbReference>
<dbReference type="PROSITE" id="PS00041">
    <property type="entry name" value="HTH_ARAC_FAMILY_1"/>
    <property type="match status" value="1"/>
</dbReference>
<evidence type="ECO:0000256" key="4">
    <source>
        <dbReference type="SAM" id="MobiDB-lite"/>
    </source>
</evidence>
<dbReference type="GO" id="GO:0043565">
    <property type="term" value="F:sequence-specific DNA binding"/>
    <property type="evidence" value="ECO:0007669"/>
    <property type="project" value="InterPro"/>
</dbReference>
<evidence type="ECO:0000256" key="3">
    <source>
        <dbReference type="ARBA" id="ARBA00023163"/>
    </source>
</evidence>
<dbReference type="EMBL" id="AUWY01000136">
    <property type="protein sequence ID" value="EQB29698.1"/>
    <property type="molecule type" value="Genomic_DNA"/>
</dbReference>
<dbReference type="InterPro" id="IPR050204">
    <property type="entry name" value="AraC_XylS_family_regulators"/>
</dbReference>
<name>T0K8J3_9SPHN</name>
<dbReference type="eggNOG" id="COG2207">
    <property type="taxonomic scope" value="Bacteria"/>
</dbReference>
<dbReference type="Proteomes" id="UP000015523">
    <property type="component" value="Unassembled WGS sequence"/>
</dbReference>
<dbReference type="Pfam" id="PF12852">
    <property type="entry name" value="Cupin_6"/>
    <property type="match status" value="1"/>
</dbReference>
<dbReference type="Gene3D" id="1.10.10.60">
    <property type="entry name" value="Homeodomain-like"/>
    <property type="match status" value="2"/>
</dbReference>
<dbReference type="PANTHER" id="PTHR46796:SF7">
    <property type="entry name" value="ARAC FAMILY TRANSCRIPTIONAL REGULATOR"/>
    <property type="match status" value="1"/>
</dbReference>
<dbReference type="PATRIC" id="fig|1346791.3.peg.4489"/>
<keyword evidence="7" id="KW-1185">Reference proteome</keyword>
<feature type="domain" description="HTH araC/xylS-type" evidence="5">
    <location>
        <begin position="193"/>
        <end position="291"/>
    </location>
</feature>
<evidence type="ECO:0000256" key="1">
    <source>
        <dbReference type="ARBA" id="ARBA00023015"/>
    </source>
</evidence>
<dbReference type="STRING" id="1346791.M529_23255"/>
<sequence>MKPRAHVSSGFDAGGDWAVQFGDQHKMIKCYAVVSGGCWLSVEGVDDPVWLGTGDCFVLPSGRPFRLGSDLDGSAVPAIEIFPPARRGGVVTIGDGGGLSLVGSRFGVSGSHVDMLLRLLPPIIHICERPAQEALRWCVEQMMRELRHGQPGNALAVGHLAHLMLVQALRVPLLDVDADRRGWFFALADRQLGAALIAIHDDPARSWTLQELGAIAGMSRSTFALRFKEQLGEPAMQYVSKWRMILACEKLEQSNDPVSAVATSLGYESESAFSTAFKRLMGCSPRQHGRSSKNEQSAPAPRSPFFPPTPIPQ</sequence>
<keyword evidence="3" id="KW-0804">Transcription</keyword>
<dbReference type="SMART" id="SM00342">
    <property type="entry name" value="HTH_ARAC"/>
    <property type="match status" value="1"/>
</dbReference>
<dbReference type="AlphaFoldDB" id="T0K8J3"/>
<keyword evidence="2" id="KW-0238">DNA-binding</keyword>
<reference evidence="6 7" key="1">
    <citation type="journal article" date="2013" name="Genome Announc.">
        <title>Draft Genome Sequence of Sphingobium ummariense Strain RL-3, a Hexachlorocyclohexane-Degrading Bacterium.</title>
        <authorList>
            <person name="Kohli P."/>
            <person name="Dua A."/>
            <person name="Sangwan N."/>
            <person name="Oldach P."/>
            <person name="Khurana J.P."/>
            <person name="Lal R."/>
        </authorList>
    </citation>
    <scope>NUCLEOTIDE SEQUENCE [LARGE SCALE GENOMIC DNA]</scope>
    <source>
        <strain evidence="6 7">RL-3</strain>
    </source>
</reference>
<dbReference type="SUPFAM" id="SSF46689">
    <property type="entry name" value="Homeodomain-like"/>
    <property type="match status" value="2"/>
</dbReference>
<dbReference type="PANTHER" id="PTHR46796">
    <property type="entry name" value="HTH-TYPE TRANSCRIPTIONAL ACTIVATOR RHAS-RELATED"/>
    <property type="match status" value="1"/>
</dbReference>
<evidence type="ECO:0000313" key="6">
    <source>
        <dbReference type="EMBL" id="EQB29698.1"/>
    </source>
</evidence>
<evidence type="ECO:0000313" key="7">
    <source>
        <dbReference type="Proteomes" id="UP000015523"/>
    </source>
</evidence>
<dbReference type="InterPro" id="IPR018062">
    <property type="entry name" value="HTH_AraC-typ_CS"/>
</dbReference>
<protein>
    <recommendedName>
        <fullName evidence="5">HTH araC/xylS-type domain-containing protein</fullName>
    </recommendedName>
</protein>
<organism evidence="6 7">
    <name type="scientific">Sphingobium ummariense RL-3</name>
    <dbReference type="NCBI Taxonomy" id="1346791"/>
    <lineage>
        <taxon>Bacteria</taxon>
        <taxon>Pseudomonadati</taxon>
        <taxon>Pseudomonadota</taxon>
        <taxon>Alphaproteobacteria</taxon>
        <taxon>Sphingomonadales</taxon>
        <taxon>Sphingomonadaceae</taxon>
        <taxon>Sphingobium</taxon>
    </lineage>
</organism>
<keyword evidence="1" id="KW-0805">Transcription regulation</keyword>
<dbReference type="Pfam" id="PF12833">
    <property type="entry name" value="HTH_18"/>
    <property type="match status" value="1"/>
</dbReference>
<dbReference type="PROSITE" id="PS01124">
    <property type="entry name" value="HTH_ARAC_FAMILY_2"/>
    <property type="match status" value="1"/>
</dbReference>
<proteinExistence type="predicted"/>
<dbReference type="InterPro" id="IPR032783">
    <property type="entry name" value="AraC_lig"/>
</dbReference>
<accession>T0K8J3</accession>
<dbReference type="InterPro" id="IPR009057">
    <property type="entry name" value="Homeodomain-like_sf"/>
</dbReference>
<comment type="caution">
    <text evidence="6">The sequence shown here is derived from an EMBL/GenBank/DDBJ whole genome shotgun (WGS) entry which is preliminary data.</text>
</comment>
<dbReference type="InterPro" id="IPR018060">
    <property type="entry name" value="HTH_AraC"/>
</dbReference>
<evidence type="ECO:0000256" key="2">
    <source>
        <dbReference type="ARBA" id="ARBA00023125"/>
    </source>
</evidence>